<sequence length="190" mass="21811">MKVFENTVPLRRIKLHNLNSYVVHSAVEKIICGNADNVLTSYTYDPKVDVGSNEINVLVRSMESTGLPGEREIERNFSNGDVVEFEVNFVPIKTDFQSRRKVYVSDSIERAVKLHSYLERAGLDVDFVEEIIEEKRFFNKKDKHKFFITSVLCRVVAKIKDKASFEKAYVHGLGKKCTFGYGMIHLKEIA</sequence>
<dbReference type="Gene3D" id="3.30.70.1210">
    <property type="entry name" value="Crispr-associated protein, domain 2"/>
    <property type="match status" value="1"/>
</dbReference>
<reference evidence="1" key="2">
    <citation type="submission" date="2019-01" db="EMBL/GenBank/DDBJ databases">
        <authorList>
            <consortium name="NCBI Pathogen Detection Project"/>
        </authorList>
    </citation>
    <scope>NUCLEOTIDE SEQUENCE</scope>
    <source>
        <strain evidence="1">BCW_3452</strain>
    </source>
</reference>
<name>A0A8H9K5J9_VIBVL</name>
<dbReference type="Pfam" id="PF08798">
    <property type="entry name" value="CRISPR_assoc"/>
    <property type="match status" value="1"/>
</dbReference>
<dbReference type="EMBL" id="DACRBY010000001">
    <property type="protein sequence ID" value="HAS8538238.1"/>
    <property type="molecule type" value="Genomic_DNA"/>
</dbReference>
<dbReference type="InterPro" id="IPR010179">
    <property type="entry name" value="CRISPR-assoc_prot_Cse3"/>
</dbReference>
<dbReference type="SUPFAM" id="SSF117987">
    <property type="entry name" value="CRISPR-associated protein"/>
    <property type="match status" value="1"/>
</dbReference>
<gene>
    <name evidence="1" type="ORF">I7730_00295</name>
</gene>
<dbReference type="Proteomes" id="UP000863257">
    <property type="component" value="Unassembled WGS sequence"/>
</dbReference>
<proteinExistence type="predicted"/>
<organism evidence="1">
    <name type="scientific">Vibrio vulnificus</name>
    <dbReference type="NCBI Taxonomy" id="672"/>
    <lineage>
        <taxon>Bacteria</taxon>
        <taxon>Pseudomonadati</taxon>
        <taxon>Pseudomonadota</taxon>
        <taxon>Gammaproteobacteria</taxon>
        <taxon>Vibrionales</taxon>
        <taxon>Vibrionaceae</taxon>
        <taxon>Vibrio</taxon>
    </lineage>
</organism>
<evidence type="ECO:0000313" key="1">
    <source>
        <dbReference type="EMBL" id="HAS8538238.1"/>
    </source>
</evidence>
<comment type="caution">
    <text evidence="1">The sequence shown here is derived from an EMBL/GenBank/DDBJ whole genome shotgun (WGS) entry which is preliminary data.</text>
</comment>
<reference evidence="1" key="1">
    <citation type="journal article" date="2018" name="Genome Biol.">
        <title>SKESA: strategic k-mer extension for scrupulous assemblies.</title>
        <authorList>
            <person name="Souvorov A."/>
            <person name="Agarwala R."/>
            <person name="Lipman D.J."/>
        </authorList>
    </citation>
    <scope>NUCLEOTIDE SEQUENCE</scope>
    <source>
        <strain evidence="1">BCW_3452</strain>
    </source>
</reference>
<dbReference type="AlphaFoldDB" id="A0A8H9K5J9"/>
<protein>
    <submittedName>
        <fullName evidence="1">Type I-E CRISPR-associated protein Cas6/Cse3/CasE</fullName>
    </submittedName>
</protein>
<accession>A0A8H9K5J9</accession>